<protein>
    <submittedName>
        <fullName evidence="2">Uncharacterized protein</fullName>
    </submittedName>
</protein>
<evidence type="ECO:0000313" key="2">
    <source>
        <dbReference type="EMBL" id="KAG7295113.1"/>
    </source>
</evidence>
<evidence type="ECO:0000256" key="1">
    <source>
        <dbReference type="SAM" id="MobiDB-lite"/>
    </source>
</evidence>
<sequence length="52" mass="5973">MKPLARATPRAPPCAVTPRRALRQSPREPRPRRTYLTPTHAPVAFGRQRRTK</sequence>
<organism evidence="2 3">
    <name type="scientific">Plutella xylostella</name>
    <name type="common">Diamondback moth</name>
    <name type="synonym">Plutella maculipennis</name>
    <dbReference type="NCBI Taxonomy" id="51655"/>
    <lineage>
        <taxon>Eukaryota</taxon>
        <taxon>Metazoa</taxon>
        <taxon>Ecdysozoa</taxon>
        <taxon>Arthropoda</taxon>
        <taxon>Hexapoda</taxon>
        <taxon>Insecta</taxon>
        <taxon>Pterygota</taxon>
        <taxon>Neoptera</taxon>
        <taxon>Endopterygota</taxon>
        <taxon>Lepidoptera</taxon>
        <taxon>Glossata</taxon>
        <taxon>Ditrysia</taxon>
        <taxon>Yponomeutoidea</taxon>
        <taxon>Plutellidae</taxon>
        <taxon>Plutella</taxon>
    </lineage>
</organism>
<reference evidence="2 3" key="1">
    <citation type="submission" date="2021-06" db="EMBL/GenBank/DDBJ databases">
        <title>A haploid diamondback moth (Plutella xylostella L.) genome assembly resolves 31 chromosomes and identifies a diamide resistance mutation.</title>
        <authorList>
            <person name="Ward C.M."/>
            <person name="Perry K.D."/>
            <person name="Baker G."/>
            <person name="Powis K."/>
            <person name="Heckel D.G."/>
            <person name="Baxter S.W."/>
        </authorList>
    </citation>
    <scope>NUCLEOTIDE SEQUENCE [LARGE SCALE GENOMIC DNA]</scope>
    <source>
        <strain evidence="2 3">LV</strain>
        <tissue evidence="2">Single pupa</tissue>
    </source>
</reference>
<proteinExistence type="predicted"/>
<gene>
    <name evidence="2" type="ORF">JYU34_022062</name>
</gene>
<dbReference type="Proteomes" id="UP000823941">
    <property type="component" value="Chromosome 31"/>
</dbReference>
<feature type="region of interest" description="Disordered" evidence="1">
    <location>
        <begin position="1"/>
        <end position="52"/>
    </location>
</feature>
<name>A0ABQ7PQP2_PLUXY</name>
<dbReference type="EMBL" id="JAHIBW010000031">
    <property type="protein sequence ID" value="KAG7295113.1"/>
    <property type="molecule type" value="Genomic_DNA"/>
</dbReference>
<keyword evidence="3" id="KW-1185">Reference proteome</keyword>
<evidence type="ECO:0000313" key="3">
    <source>
        <dbReference type="Proteomes" id="UP000823941"/>
    </source>
</evidence>
<accession>A0ABQ7PQP2</accession>
<comment type="caution">
    <text evidence="2">The sequence shown here is derived from an EMBL/GenBank/DDBJ whole genome shotgun (WGS) entry which is preliminary data.</text>
</comment>